<dbReference type="EMBL" id="JANHOG010000148">
    <property type="protein sequence ID" value="KAJ3557565.1"/>
    <property type="molecule type" value="Genomic_DNA"/>
</dbReference>
<keyword evidence="2" id="KW-1185">Reference proteome</keyword>
<comment type="caution">
    <text evidence="1">The sequence shown here is derived from an EMBL/GenBank/DDBJ whole genome shotgun (WGS) entry which is preliminary data.</text>
</comment>
<evidence type="ECO:0000313" key="2">
    <source>
        <dbReference type="Proteomes" id="UP001148662"/>
    </source>
</evidence>
<sequence length="331" mass="37420">MIQEDSGLYSRIVSAHPSDSRLVTDYSIRVAMPLTRFFHSHSSHSKYERILEKDALSINGTGTSRLLRVARMFLVEADSRSKNMATLKWKESAPYELSDVPSIVVDSDSDISSSPAFPVPEISVLSPPPVEFPVPLVQQELWRALQRRFASANESTEELIRRIIHLADMQMLDHKLTTMTTQALHVHSSGPHTAQLWFFTRPLSAHDIQNIAAVQLFTASHNQGWVSDRMSTSYSWFELAFVPTLCKSRKVWGLKKVRAWLDVLPQAGEKGSGALKRWHHSHGNPVADDKLTWHKGHVFGRDDELWEQAQTGDVMVVRVCAQFGGWKNQAK</sequence>
<evidence type="ECO:0000313" key="1">
    <source>
        <dbReference type="EMBL" id="KAJ3557565.1"/>
    </source>
</evidence>
<name>A0ACC1TB95_9APHY</name>
<proteinExistence type="predicted"/>
<accession>A0ACC1TB95</accession>
<protein>
    <submittedName>
        <fullName evidence="1">Uncharacterized protein</fullName>
    </submittedName>
</protein>
<gene>
    <name evidence="1" type="ORF">NM688_g1408</name>
</gene>
<reference evidence="1" key="1">
    <citation type="submission" date="2022-07" db="EMBL/GenBank/DDBJ databases">
        <title>Genome Sequence of Phlebia brevispora.</title>
        <authorList>
            <person name="Buettner E."/>
        </authorList>
    </citation>
    <scope>NUCLEOTIDE SEQUENCE</scope>
    <source>
        <strain evidence="1">MPL23</strain>
    </source>
</reference>
<dbReference type="Proteomes" id="UP001148662">
    <property type="component" value="Unassembled WGS sequence"/>
</dbReference>
<organism evidence="1 2">
    <name type="scientific">Phlebia brevispora</name>
    <dbReference type="NCBI Taxonomy" id="194682"/>
    <lineage>
        <taxon>Eukaryota</taxon>
        <taxon>Fungi</taxon>
        <taxon>Dikarya</taxon>
        <taxon>Basidiomycota</taxon>
        <taxon>Agaricomycotina</taxon>
        <taxon>Agaricomycetes</taxon>
        <taxon>Polyporales</taxon>
        <taxon>Meruliaceae</taxon>
        <taxon>Phlebia</taxon>
    </lineage>
</organism>